<accession>A0A7C3ZI95</accession>
<comment type="caution">
    <text evidence="1">The sequence shown here is derived from an EMBL/GenBank/DDBJ whole genome shotgun (WGS) entry which is preliminary data.</text>
</comment>
<sequence>MGEILAILRLLVLNLNCSQAQGRSLLHQMQYEFKQKVTTHSAMGRRSAEIVKSTFDGLRRISKHPAAGGGKNGNEINLV</sequence>
<proteinExistence type="predicted"/>
<evidence type="ECO:0000313" key="1">
    <source>
        <dbReference type="EMBL" id="HGG01880.1"/>
    </source>
</evidence>
<dbReference type="EMBL" id="DSPX01000150">
    <property type="protein sequence ID" value="HGG01880.1"/>
    <property type="molecule type" value="Genomic_DNA"/>
</dbReference>
<dbReference type="AlphaFoldDB" id="A0A7C3ZI95"/>
<gene>
    <name evidence="1" type="ORF">ENR15_14845</name>
</gene>
<protein>
    <submittedName>
        <fullName evidence="1">Uncharacterized protein</fullName>
    </submittedName>
</protein>
<reference evidence="1" key="1">
    <citation type="journal article" date="2020" name="mSystems">
        <title>Genome- and Community-Level Interaction Insights into Carbon Utilization and Element Cycling Functions of Hydrothermarchaeota in Hydrothermal Sediment.</title>
        <authorList>
            <person name="Zhou Z."/>
            <person name="Liu Y."/>
            <person name="Xu W."/>
            <person name="Pan J."/>
            <person name="Luo Z.H."/>
            <person name="Li M."/>
        </authorList>
    </citation>
    <scope>NUCLEOTIDE SEQUENCE [LARGE SCALE GENOMIC DNA]</scope>
    <source>
        <strain evidence="1">SpSt-374</strain>
    </source>
</reference>
<organism evidence="1">
    <name type="scientific">Planktothricoides sp. SpSt-374</name>
    <dbReference type="NCBI Taxonomy" id="2282167"/>
    <lineage>
        <taxon>Bacteria</taxon>
        <taxon>Bacillati</taxon>
        <taxon>Cyanobacteriota</taxon>
        <taxon>Cyanophyceae</taxon>
        <taxon>Oscillatoriophycideae</taxon>
        <taxon>Oscillatoriales</taxon>
        <taxon>Oscillatoriaceae</taxon>
        <taxon>Planktothricoides</taxon>
    </lineage>
</organism>
<name>A0A7C3ZI95_9CYAN</name>